<dbReference type="EMBL" id="JBHUOP010000002">
    <property type="protein sequence ID" value="MFD2839739.1"/>
    <property type="molecule type" value="Genomic_DNA"/>
</dbReference>
<proteinExistence type="predicted"/>
<evidence type="ECO:0000313" key="2">
    <source>
        <dbReference type="Proteomes" id="UP001597391"/>
    </source>
</evidence>
<reference evidence="2" key="1">
    <citation type="journal article" date="2019" name="Int. J. Syst. Evol. Microbiol.">
        <title>The Global Catalogue of Microorganisms (GCM) 10K type strain sequencing project: providing services to taxonomists for standard genome sequencing and annotation.</title>
        <authorList>
            <consortium name="The Broad Institute Genomics Platform"/>
            <consortium name="The Broad Institute Genome Sequencing Center for Infectious Disease"/>
            <person name="Wu L."/>
            <person name="Ma J."/>
        </authorList>
    </citation>
    <scope>NUCLEOTIDE SEQUENCE [LARGE SCALE GENOMIC DNA]</scope>
    <source>
        <strain evidence="2">KCTC 33576</strain>
    </source>
</reference>
<dbReference type="Proteomes" id="UP001597391">
    <property type="component" value="Unassembled WGS sequence"/>
</dbReference>
<dbReference type="Pfam" id="PF15601">
    <property type="entry name" value="Imm70"/>
    <property type="match status" value="1"/>
</dbReference>
<dbReference type="InterPro" id="IPR028185">
    <property type="entry name" value="Imm70"/>
</dbReference>
<protein>
    <submittedName>
        <fullName evidence="1">Imm70 family immunity protein</fullName>
    </submittedName>
</protein>
<organism evidence="1 2">
    <name type="scientific">Populibacterium corticicola</name>
    <dbReference type="NCBI Taxonomy" id="1812826"/>
    <lineage>
        <taxon>Bacteria</taxon>
        <taxon>Bacillati</taxon>
        <taxon>Actinomycetota</taxon>
        <taxon>Actinomycetes</taxon>
        <taxon>Micrococcales</taxon>
        <taxon>Jonesiaceae</taxon>
        <taxon>Populibacterium</taxon>
    </lineage>
</organism>
<sequence>MMLESTDGQRLLDLGGHELTHSILSIVTVHLQSLLPQVPLAVQFLRFGTCAASDAQETARQLNLVRDALAQVSPEDAIWDLNDRTVLPPWTGNLSPIVTSCANLYTTSDGRDLLWELVVLLTYASVVETSVRVID</sequence>
<name>A0ABW5XF75_9MICO</name>
<evidence type="ECO:0000313" key="1">
    <source>
        <dbReference type="EMBL" id="MFD2839739.1"/>
    </source>
</evidence>
<accession>A0ABW5XF75</accession>
<gene>
    <name evidence="1" type="ORF">ACFSYH_04045</name>
</gene>
<keyword evidence="2" id="KW-1185">Reference proteome</keyword>
<comment type="caution">
    <text evidence="1">The sequence shown here is derived from an EMBL/GenBank/DDBJ whole genome shotgun (WGS) entry which is preliminary data.</text>
</comment>